<reference evidence="2" key="1">
    <citation type="submission" date="2024-05" db="EMBL/GenBank/DDBJ databases">
        <title>Genome sequencing of novel strain.</title>
        <authorList>
            <person name="Ganbat D."/>
            <person name="Ganbat S."/>
            <person name="Lee S.-J."/>
        </authorList>
    </citation>
    <scope>NUCLEOTIDE SEQUENCE</scope>
    <source>
        <strain evidence="2">SMD15-11</strain>
    </source>
</reference>
<sequence length="86" mass="9055">MSSTGLVHDYAAFVPALEDSSFKANSGYLEVAAGDYQVRVTLANILTVAIDTGTLTLEDGKVYSAIARDPAPSSSDFGVILLTDRN</sequence>
<proteinExistence type="predicted"/>
<name>A0AB39URY9_9GAMM</name>
<dbReference type="RefSeq" id="WP_369600162.1">
    <property type="nucleotide sequence ID" value="NZ_CP154858.1"/>
</dbReference>
<feature type="domain" description="DUF4397" evidence="1">
    <location>
        <begin position="16"/>
        <end position="85"/>
    </location>
</feature>
<organism evidence="2">
    <name type="scientific">Thermohahella caldifontis</name>
    <dbReference type="NCBI Taxonomy" id="3142973"/>
    <lineage>
        <taxon>Bacteria</taxon>
        <taxon>Pseudomonadati</taxon>
        <taxon>Pseudomonadota</taxon>
        <taxon>Gammaproteobacteria</taxon>
        <taxon>Oceanospirillales</taxon>
        <taxon>Hahellaceae</taxon>
        <taxon>Thermohahella</taxon>
    </lineage>
</organism>
<dbReference type="EMBL" id="CP154858">
    <property type="protein sequence ID" value="XDT71123.1"/>
    <property type="molecule type" value="Genomic_DNA"/>
</dbReference>
<protein>
    <submittedName>
        <fullName evidence="2">DUF4397 domain-containing protein</fullName>
    </submittedName>
</protein>
<dbReference type="Pfam" id="PF14344">
    <property type="entry name" value="DUF4397"/>
    <property type="match status" value="1"/>
</dbReference>
<dbReference type="AlphaFoldDB" id="A0AB39URY9"/>
<dbReference type="InterPro" id="IPR025510">
    <property type="entry name" value="DUF4397"/>
</dbReference>
<dbReference type="KEGG" id="tcd:AAIA72_09920"/>
<accession>A0AB39URY9</accession>
<evidence type="ECO:0000259" key="1">
    <source>
        <dbReference type="Pfam" id="PF14344"/>
    </source>
</evidence>
<evidence type="ECO:0000313" key="2">
    <source>
        <dbReference type="EMBL" id="XDT71123.1"/>
    </source>
</evidence>
<gene>
    <name evidence="2" type="ORF">AAIA72_09920</name>
</gene>